<feature type="domain" description="CRIC" evidence="7">
    <location>
        <begin position="92"/>
        <end position="186"/>
    </location>
</feature>
<evidence type="ECO:0000259" key="4">
    <source>
        <dbReference type="PROSITE" id="PS50003"/>
    </source>
</evidence>
<sequence>MWQFNFVLFCQSATTPHTSSPISHRVLQQGLDDCLQQYIKNFEREKINGEQLLHITHQELEELGVTRIGHQELILEAVDLLCALNYGLETENLRTLSHKLNASAKNLQNFILGRRRGGHYDGRASRRLPNDFLTSVVDLIGAAKNLLAWLDRSPFVSVTEYSLLKNNIVQLCLELTTIVQQDCTVYETENKILHVCKTLSGICDHIISLSSDSLVSQSAHLEVVHLTNIMPSEGLGMYIKSTYDGLHVITGTTENSPADQCKKIHAGDEVIQVNHQTVVGWQLKNLVNALREDPNGVILTLKKRPQNTLTSTPALLKNVRWKPLALQPMNTGSTSTSTTPSSTMGVSSQIEGSNMQDVFILSPVSGLYGPRDEMGIMSCDDISKYSMSKSSSKCSESLSYYLDQESGKFYSLMEGEGVPVGPDYDRGRSTGVRRREKTPTHGDLRPVSMPAEYNWMAEAKEPNMYKRGSRDSDTSLLRYLSDDKILVIQEEVEPGRDCKRDTSRRSRKKSKTPSSPSFPISPSMLPPNVRLEPPPPEGLPFPLSENNTMPFYHQQRAGDTLRVETTERYSVSGIERQTGSSVRKTFHYTSLRTKTKKRTKGSLTSGSRRRISCKDLGHGDCEGWLWKKKDAKGYFMQKWKKYWFILKDSCLYWYTNQNDEKAEGFISLPEFRIDRAIECRRKFAFKACHPKIKSFFFATDCSDEMNRWMNRLGLAAIGYTPDDKVPRPDEDYWSESDQDEMDGSMTLKQDGPSSLCDTYHRTPSVTSSTSPFPEHQGRHFSSESNYSHSSAEDSSGCRSTHRERRSWQDLIETPLTSSGLHFLQTVPTGGSGGSGGEGEGGDGYGGRGGVPSLTMSPERRRQATLPVRRHHHVDRDGPFPLVESESDRAGEKHAHRRAHKQRSQSLPRNRELRPPRTHTSASATRAHAHDERSEDEDRPSNTHSDDGKEGVHTYVSEELDCYVCTPREECDGSTAPDGLEELYRSLEQANLSVLGDLRPTTKQEFRRIFLKRCDDPVVNDKLHHVRALNSTLKAKEGELAIINQLLEDPKLTSKKLREMKQWHHELFLDICEFSSGNNGAADLSPLAAPLMTHTHSFIETHV</sequence>
<organism evidence="8 9">
    <name type="scientific">Clupea harengus</name>
    <name type="common">Atlantic herring</name>
    <dbReference type="NCBI Taxonomy" id="7950"/>
    <lineage>
        <taxon>Eukaryota</taxon>
        <taxon>Metazoa</taxon>
        <taxon>Chordata</taxon>
        <taxon>Craniata</taxon>
        <taxon>Vertebrata</taxon>
        <taxon>Euteleostomi</taxon>
        <taxon>Actinopterygii</taxon>
        <taxon>Neopterygii</taxon>
        <taxon>Teleostei</taxon>
        <taxon>Clupei</taxon>
        <taxon>Clupeiformes</taxon>
        <taxon>Clupeoidei</taxon>
        <taxon>Clupeidae</taxon>
        <taxon>Clupea</taxon>
    </lineage>
</organism>
<dbReference type="GeneID" id="105906216"/>
<feature type="compositionally biased region" description="Low complexity" evidence="3">
    <location>
        <begin position="331"/>
        <end position="348"/>
    </location>
</feature>
<feature type="region of interest" description="Disordered" evidence="3">
    <location>
        <begin position="414"/>
        <end position="448"/>
    </location>
</feature>
<feature type="compositionally biased region" description="Low complexity" evidence="3">
    <location>
        <begin position="512"/>
        <end position="531"/>
    </location>
</feature>
<dbReference type="PROSITE" id="PS50003">
    <property type="entry name" value="PH_DOMAIN"/>
    <property type="match status" value="1"/>
</dbReference>
<dbReference type="InterPro" id="IPR001849">
    <property type="entry name" value="PH_domain"/>
</dbReference>
<dbReference type="InterPro" id="IPR001660">
    <property type="entry name" value="SAM"/>
</dbReference>
<feature type="compositionally biased region" description="Basic and acidic residues" evidence="3">
    <location>
        <begin position="493"/>
        <end position="504"/>
    </location>
</feature>
<feature type="domain" description="PDZ" evidence="6">
    <location>
        <begin position="223"/>
        <end position="305"/>
    </location>
</feature>
<evidence type="ECO:0000256" key="3">
    <source>
        <dbReference type="SAM" id="MobiDB-lite"/>
    </source>
</evidence>
<dbReference type="CDD" id="cd09511">
    <property type="entry name" value="SAM_CNK1_2_3-suppressor"/>
    <property type="match status" value="1"/>
</dbReference>
<feature type="compositionally biased region" description="Acidic residues" evidence="3">
    <location>
        <begin position="731"/>
        <end position="742"/>
    </location>
</feature>
<dbReference type="GO" id="GO:0009966">
    <property type="term" value="P:regulation of signal transduction"/>
    <property type="evidence" value="ECO:0007669"/>
    <property type="project" value="InterPro"/>
</dbReference>
<feature type="domain" description="SAM" evidence="5">
    <location>
        <begin position="35"/>
        <end position="84"/>
    </location>
</feature>
<dbReference type="PANTHER" id="PTHR12844:SF12">
    <property type="entry name" value="CONNECTOR ENHANCER OF KINASE SUPPRESSOR OF RAS 2"/>
    <property type="match status" value="1"/>
</dbReference>
<dbReference type="GO" id="GO:0005737">
    <property type="term" value="C:cytoplasm"/>
    <property type="evidence" value="ECO:0007669"/>
    <property type="project" value="InterPro"/>
</dbReference>
<evidence type="ECO:0000259" key="6">
    <source>
        <dbReference type="PROSITE" id="PS50106"/>
    </source>
</evidence>
<evidence type="ECO:0000259" key="5">
    <source>
        <dbReference type="PROSITE" id="PS50105"/>
    </source>
</evidence>
<name>A0A8M1K8B5_CLUHA</name>
<feature type="domain" description="PH" evidence="4">
    <location>
        <begin position="618"/>
        <end position="717"/>
    </location>
</feature>
<dbReference type="PROSITE" id="PS50105">
    <property type="entry name" value="SAM_DOMAIN"/>
    <property type="match status" value="1"/>
</dbReference>
<dbReference type="InterPro" id="IPR010599">
    <property type="entry name" value="CNK2/3_dom"/>
</dbReference>
<dbReference type="SMART" id="SM00454">
    <property type="entry name" value="SAM"/>
    <property type="match status" value="1"/>
</dbReference>
<dbReference type="FunFam" id="2.30.42.10:FF:000060">
    <property type="entry name" value="Connector enhancer of kinase suppressor of Ras 2"/>
    <property type="match status" value="1"/>
</dbReference>
<dbReference type="Pfam" id="PF00169">
    <property type="entry name" value="PH"/>
    <property type="match status" value="1"/>
</dbReference>
<protein>
    <submittedName>
        <fullName evidence="9">Connector enhancer of kinase suppressor of ras 2-like</fullName>
    </submittedName>
</protein>
<dbReference type="InterPro" id="IPR049628">
    <property type="entry name" value="CNK1-3_SAM"/>
</dbReference>
<accession>A0A8M1K8B5</accession>
<dbReference type="InterPro" id="IPR017874">
    <property type="entry name" value="CRIC_domain"/>
</dbReference>
<gene>
    <name evidence="9" type="primary">LOC105906216</name>
</gene>
<feature type="region of interest" description="Disordered" evidence="3">
    <location>
        <begin position="327"/>
        <end position="348"/>
    </location>
</feature>
<dbReference type="Pfam" id="PF00536">
    <property type="entry name" value="SAM_1"/>
    <property type="match status" value="1"/>
</dbReference>
<evidence type="ECO:0000256" key="2">
    <source>
        <dbReference type="ARBA" id="ARBA00022553"/>
    </source>
</evidence>
<evidence type="ECO:0000256" key="1">
    <source>
        <dbReference type="ARBA" id="ARBA00009498"/>
    </source>
</evidence>
<dbReference type="GO" id="GO:0016020">
    <property type="term" value="C:membrane"/>
    <property type="evidence" value="ECO:0007669"/>
    <property type="project" value="InterPro"/>
</dbReference>
<dbReference type="FunFam" id="2.30.29.30:FF:000092">
    <property type="entry name" value="Connector enhancer of kinase suppressor of Ras 2"/>
    <property type="match status" value="1"/>
</dbReference>
<feature type="region of interest" description="Disordered" evidence="3">
    <location>
        <begin position="726"/>
        <end position="804"/>
    </location>
</feature>
<feature type="compositionally biased region" description="Low complexity" evidence="3">
    <location>
        <begin position="762"/>
        <end position="773"/>
    </location>
</feature>
<keyword evidence="8" id="KW-1185">Reference proteome</keyword>
<dbReference type="Proteomes" id="UP000515152">
    <property type="component" value="Chromosome 20"/>
</dbReference>
<feature type="region of interest" description="Disordered" evidence="3">
    <location>
        <begin position="491"/>
        <end position="539"/>
    </location>
</feature>
<evidence type="ECO:0000313" key="8">
    <source>
        <dbReference type="Proteomes" id="UP000515152"/>
    </source>
</evidence>
<evidence type="ECO:0000259" key="7">
    <source>
        <dbReference type="PROSITE" id="PS51290"/>
    </source>
</evidence>
<evidence type="ECO:0000313" key="9">
    <source>
        <dbReference type="RefSeq" id="XP_042558740.1"/>
    </source>
</evidence>
<keyword evidence="2" id="KW-0597">Phosphoprotein</keyword>
<proteinExistence type="inferred from homology"/>
<feature type="compositionally biased region" description="Basic and acidic residues" evidence="3">
    <location>
        <begin position="938"/>
        <end position="951"/>
    </location>
</feature>
<dbReference type="InterPro" id="IPR051566">
    <property type="entry name" value="CNKSR"/>
</dbReference>
<dbReference type="KEGG" id="char:105906216"/>
<dbReference type="Pfam" id="PF06663">
    <property type="entry name" value="CNK2_3_dom"/>
    <property type="match status" value="1"/>
</dbReference>
<dbReference type="PROSITE" id="PS50106">
    <property type="entry name" value="PDZ"/>
    <property type="match status" value="1"/>
</dbReference>
<dbReference type="CDD" id="cd01260">
    <property type="entry name" value="PH_CNK_mammalian-like"/>
    <property type="match status" value="1"/>
</dbReference>
<feature type="compositionally biased region" description="Low complexity" evidence="3">
    <location>
        <begin position="782"/>
        <end position="794"/>
    </location>
</feature>
<dbReference type="RefSeq" id="XP_042558740.1">
    <property type="nucleotide sequence ID" value="XM_042702806.1"/>
</dbReference>
<comment type="similarity">
    <text evidence="1">Belongs to the CNKSR family.</text>
</comment>
<dbReference type="CDD" id="cd06748">
    <property type="entry name" value="PDZ_CNK1_2_3-like"/>
    <property type="match status" value="1"/>
</dbReference>
<feature type="compositionally biased region" description="Gly residues" evidence="3">
    <location>
        <begin position="829"/>
        <end position="849"/>
    </location>
</feature>
<dbReference type="AlphaFoldDB" id="A0A8M1K8B5"/>
<reference evidence="9" key="1">
    <citation type="submission" date="2025-08" db="UniProtKB">
        <authorList>
            <consortium name="RefSeq"/>
        </authorList>
    </citation>
    <scope>IDENTIFICATION</scope>
</reference>
<dbReference type="PANTHER" id="PTHR12844">
    <property type="entry name" value="CONNECTOR ENCHANCER OF KINASE SUPPRESSOR OF RAS"/>
    <property type="match status" value="1"/>
</dbReference>
<feature type="region of interest" description="Disordered" evidence="3">
    <location>
        <begin position="818"/>
        <end position="952"/>
    </location>
</feature>
<dbReference type="PROSITE" id="PS51290">
    <property type="entry name" value="CRIC"/>
    <property type="match status" value="1"/>
</dbReference>
<dbReference type="Pfam" id="PF00595">
    <property type="entry name" value="PDZ"/>
    <property type="match status" value="1"/>
</dbReference>
<dbReference type="SMART" id="SM00228">
    <property type="entry name" value="PDZ"/>
    <property type="match status" value="1"/>
</dbReference>
<dbReference type="Pfam" id="PF10534">
    <property type="entry name" value="CRIC_ras_sig"/>
    <property type="match status" value="1"/>
</dbReference>
<dbReference type="SMART" id="SM00233">
    <property type="entry name" value="PH"/>
    <property type="match status" value="1"/>
</dbReference>
<dbReference type="InterPro" id="IPR001478">
    <property type="entry name" value="PDZ"/>
</dbReference>
<feature type="compositionally biased region" description="Basic residues" evidence="3">
    <location>
        <begin position="893"/>
        <end position="902"/>
    </location>
</feature>
<dbReference type="OrthoDB" id="74412at2759"/>